<keyword evidence="2" id="KW-1185">Reference proteome</keyword>
<accession>A0ABW8TY01</accession>
<comment type="caution">
    <text evidence="1">The sequence shown here is derived from an EMBL/GenBank/DDBJ whole genome shotgun (WGS) entry which is preliminary data.</text>
</comment>
<organism evidence="1 2">
    <name type="scientific">Aquirufa novilacunae</name>
    <dbReference type="NCBI Taxonomy" id="3139305"/>
    <lineage>
        <taxon>Bacteria</taxon>
        <taxon>Pseudomonadati</taxon>
        <taxon>Bacteroidota</taxon>
        <taxon>Cytophagia</taxon>
        <taxon>Cytophagales</taxon>
        <taxon>Flectobacillaceae</taxon>
        <taxon>Aquirufa</taxon>
    </lineage>
</organism>
<dbReference type="NCBIfam" id="TIGR01053">
    <property type="entry name" value="LSD1"/>
    <property type="match status" value="1"/>
</dbReference>
<dbReference type="Proteomes" id="UP001623553">
    <property type="component" value="Unassembled WGS sequence"/>
</dbReference>
<proteinExistence type="predicted"/>
<reference evidence="1 2" key="1">
    <citation type="submission" date="2024-07" db="EMBL/GenBank/DDBJ databases">
        <authorList>
            <person name="Pitt A."/>
            <person name="Hahn M.W."/>
        </authorList>
    </citation>
    <scope>NUCLEOTIDE SEQUENCE [LARGE SCALE GENOMIC DNA]</scope>
    <source>
        <strain evidence="1 2">2-BAHN-186B</strain>
    </source>
</reference>
<gene>
    <name evidence="1" type="ORF">AAE961_02215</name>
</gene>
<evidence type="ECO:0000313" key="1">
    <source>
        <dbReference type="EMBL" id="MFL0297680.1"/>
    </source>
</evidence>
<name>A0ABW8TY01_9BACT</name>
<evidence type="ECO:0000313" key="2">
    <source>
        <dbReference type="Proteomes" id="UP001623553"/>
    </source>
</evidence>
<protein>
    <submittedName>
        <fullName evidence="1">Uncharacterized protein</fullName>
    </submittedName>
</protein>
<sequence>MHVFCSSCRSLLLYLFR</sequence>
<dbReference type="EMBL" id="JBEWZF010000001">
    <property type="protein sequence ID" value="MFL0297680.1"/>
    <property type="molecule type" value="Genomic_DNA"/>
</dbReference>